<dbReference type="OrthoDB" id="3267074at2759"/>
<feature type="non-terminal residue" evidence="1">
    <location>
        <position position="1"/>
    </location>
</feature>
<proteinExistence type="predicted"/>
<dbReference type="KEGG" id="hir:HETIRDRAFT_28306"/>
<dbReference type="eggNOG" id="ENOG502SY12">
    <property type="taxonomic scope" value="Eukaryota"/>
</dbReference>
<dbReference type="Proteomes" id="UP000030671">
    <property type="component" value="Unassembled WGS sequence"/>
</dbReference>
<sequence>LMQLRTGHAPLQRHLHRIRPDEFENPTCPACGQRDETVAHFLLECRSFTNSRHRLEQAVGRASRNLSELLSNPSMFKHLFEFIHETQRFKKTFG</sequence>
<dbReference type="AlphaFoldDB" id="W4K675"/>
<evidence type="ECO:0000313" key="2">
    <source>
        <dbReference type="Proteomes" id="UP000030671"/>
    </source>
</evidence>
<name>W4K675_HETIT</name>
<dbReference type="GeneID" id="20669287"/>
<evidence type="ECO:0000313" key="1">
    <source>
        <dbReference type="EMBL" id="ETW81322.1"/>
    </source>
</evidence>
<evidence type="ECO:0008006" key="3">
    <source>
        <dbReference type="Google" id="ProtNLM"/>
    </source>
</evidence>
<gene>
    <name evidence="1" type="ORF">HETIRDRAFT_28306</name>
</gene>
<feature type="non-terminal residue" evidence="1">
    <location>
        <position position="94"/>
    </location>
</feature>
<accession>W4K675</accession>
<organism evidence="1 2">
    <name type="scientific">Heterobasidion irregulare (strain TC 32-1)</name>
    <dbReference type="NCBI Taxonomy" id="747525"/>
    <lineage>
        <taxon>Eukaryota</taxon>
        <taxon>Fungi</taxon>
        <taxon>Dikarya</taxon>
        <taxon>Basidiomycota</taxon>
        <taxon>Agaricomycotina</taxon>
        <taxon>Agaricomycetes</taxon>
        <taxon>Russulales</taxon>
        <taxon>Bondarzewiaceae</taxon>
        <taxon>Heterobasidion</taxon>
        <taxon>Heterobasidion annosum species complex</taxon>
    </lineage>
</organism>
<dbReference type="HOGENOM" id="CLU_146165_0_0_1"/>
<dbReference type="InParanoid" id="W4K675"/>
<dbReference type="STRING" id="747525.W4K675"/>
<protein>
    <recommendedName>
        <fullName evidence="3">Reverse transcriptase zinc-binding domain-containing protein</fullName>
    </recommendedName>
</protein>
<dbReference type="RefSeq" id="XP_009545772.1">
    <property type="nucleotide sequence ID" value="XM_009547477.1"/>
</dbReference>
<reference evidence="1 2" key="1">
    <citation type="journal article" date="2012" name="New Phytol.">
        <title>Insight into trade-off between wood decay and parasitism from the genome of a fungal forest pathogen.</title>
        <authorList>
            <person name="Olson A."/>
            <person name="Aerts A."/>
            <person name="Asiegbu F."/>
            <person name="Belbahri L."/>
            <person name="Bouzid O."/>
            <person name="Broberg A."/>
            <person name="Canback B."/>
            <person name="Coutinho P.M."/>
            <person name="Cullen D."/>
            <person name="Dalman K."/>
            <person name="Deflorio G."/>
            <person name="van Diepen L.T."/>
            <person name="Dunand C."/>
            <person name="Duplessis S."/>
            <person name="Durling M."/>
            <person name="Gonthier P."/>
            <person name="Grimwood J."/>
            <person name="Fossdal C.G."/>
            <person name="Hansson D."/>
            <person name="Henrissat B."/>
            <person name="Hietala A."/>
            <person name="Himmelstrand K."/>
            <person name="Hoffmeister D."/>
            <person name="Hogberg N."/>
            <person name="James T.Y."/>
            <person name="Karlsson M."/>
            <person name="Kohler A."/>
            <person name="Kues U."/>
            <person name="Lee Y.H."/>
            <person name="Lin Y.C."/>
            <person name="Lind M."/>
            <person name="Lindquist E."/>
            <person name="Lombard V."/>
            <person name="Lucas S."/>
            <person name="Lunden K."/>
            <person name="Morin E."/>
            <person name="Murat C."/>
            <person name="Park J."/>
            <person name="Raffaello T."/>
            <person name="Rouze P."/>
            <person name="Salamov A."/>
            <person name="Schmutz J."/>
            <person name="Solheim H."/>
            <person name="Stahlberg J."/>
            <person name="Velez H."/>
            <person name="de Vries R.P."/>
            <person name="Wiebenga A."/>
            <person name="Woodward S."/>
            <person name="Yakovlev I."/>
            <person name="Garbelotto M."/>
            <person name="Martin F."/>
            <person name="Grigoriev I.V."/>
            <person name="Stenlid J."/>
        </authorList>
    </citation>
    <scope>NUCLEOTIDE SEQUENCE [LARGE SCALE GENOMIC DNA]</scope>
    <source>
        <strain evidence="1 2">TC 32-1</strain>
    </source>
</reference>
<dbReference type="EMBL" id="KI925458">
    <property type="protein sequence ID" value="ETW81322.1"/>
    <property type="molecule type" value="Genomic_DNA"/>
</dbReference>
<keyword evidence="2" id="KW-1185">Reference proteome</keyword>